<evidence type="ECO:0000313" key="3">
    <source>
        <dbReference type="Proteomes" id="UP000554286"/>
    </source>
</evidence>
<dbReference type="AlphaFoldDB" id="A0A7W6WBC4"/>
<keyword evidence="3" id="KW-1185">Reference proteome</keyword>
<accession>A0A7W6WBC4</accession>
<gene>
    <name evidence="2" type="ORF">GGD89_003846</name>
</gene>
<name>A0A7W6WBC4_9PROT</name>
<dbReference type="Proteomes" id="UP000554286">
    <property type="component" value="Unassembled WGS sequence"/>
</dbReference>
<organism evidence="2 3">
    <name type="scientific">Roseospira visakhapatnamensis</name>
    <dbReference type="NCBI Taxonomy" id="390880"/>
    <lineage>
        <taxon>Bacteria</taxon>
        <taxon>Pseudomonadati</taxon>
        <taxon>Pseudomonadota</taxon>
        <taxon>Alphaproteobacteria</taxon>
        <taxon>Rhodospirillales</taxon>
        <taxon>Rhodospirillaceae</taxon>
        <taxon>Roseospira</taxon>
    </lineage>
</organism>
<dbReference type="EMBL" id="JACIGK010000058">
    <property type="protein sequence ID" value="MBB4268190.1"/>
    <property type="molecule type" value="Genomic_DNA"/>
</dbReference>
<comment type="caution">
    <text evidence="2">The sequence shown here is derived from an EMBL/GenBank/DDBJ whole genome shotgun (WGS) entry which is preliminary data.</text>
</comment>
<reference evidence="2 3" key="1">
    <citation type="submission" date="2020-08" db="EMBL/GenBank/DDBJ databases">
        <title>Genome sequencing of Purple Non-Sulfur Bacteria from various extreme environments.</title>
        <authorList>
            <person name="Mayer M."/>
        </authorList>
    </citation>
    <scope>NUCLEOTIDE SEQUENCE [LARGE SCALE GENOMIC DNA]</scope>
    <source>
        <strain evidence="2 3">JA131</strain>
    </source>
</reference>
<sequence>MSKTLLLRHVEKNGLLLQWFNHTSTFPQMMLPLSAAEARLLRDSIDIALVDMKRGAATHLDDGLPFFPDARETVIKPHTPPTQSDATDTQDA</sequence>
<dbReference type="RefSeq" id="WP_184048911.1">
    <property type="nucleotide sequence ID" value="NZ_JACIGK010000058.1"/>
</dbReference>
<proteinExistence type="predicted"/>
<evidence type="ECO:0000313" key="2">
    <source>
        <dbReference type="EMBL" id="MBB4268190.1"/>
    </source>
</evidence>
<protein>
    <submittedName>
        <fullName evidence="2">Uncharacterized protein</fullName>
    </submittedName>
</protein>
<feature type="compositionally biased region" description="Polar residues" evidence="1">
    <location>
        <begin position="81"/>
        <end position="92"/>
    </location>
</feature>
<evidence type="ECO:0000256" key="1">
    <source>
        <dbReference type="SAM" id="MobiDB-lite"/>
    </source>
</evidence>
<feature type="region of interest" description="Disordered" evidence="1">
    <location>
        <begin position="72"/>
        <end position="92"/>
    </location>
</feature>